<name>A0ABV2D1N3_9SPHN</name>
<gene>
    <name evidence="2" type="ORF">ABVV53_09830</name>
</gene>
<protein>
    <submittedName>
        <fullName evidence="2">DUF6220 domain-containing protein</fullName>
    </submittedName>
</protein>
<dbReference type="Pfam" id="PF19728">
    <property type="entry name" value="DUF6220"/>
    <property type="match status" value="1"/>
</dbReference>
<keyword evidence="1" id="KW-1133">Transmembrane helix</keyword>
<keyword evidence="1" id="KW-0812">Transmembrane</keyword>
<evidence type="ECO:0000256" key="1">
    <source>
        <dbReference type="SAM" id="Phobius"/>
    </source>
</evidence>
<evidence type="ECO:0000313" key="2">
    <source>
        <dbReference type="EMBL" id="MET1755755.1"/>
    </source>
</evidence>
<keyword evidence="3" id="KW-1185">Reference proteome</keyword>
<dbReference type="Proteomes" id="UP001548713">
    <property type="component" value="Unassembled WGS sequence"/>
</dbReference>
<comment type="caution">
    <text evidence="2">The sequence shown here is derived from an EMBL/GenBank/DDBJ whole genome shotgun (WGS) entry which is preliminary data.</text>
</comment>
<dbReference type="RefSeq" id="WP_353984244.1">
    <property type="nucleotide sequence ID" value="NZ_JBEWLY010000014.1"/>
</dbReference>
<feature type="transmembrane region" description="Helical" evidence="1">
    <location>
        <begin position="30"/>
        <end position="54"/>
    </location>
</feature>
<dbReference type="InterPro" id="IPR046192">
    <property type="entry name" value="DUF6220"/>
</dbReference>
<accession>A0ABV2D1N3</accession>
<sequence>MLRGIVLTREGHMMEKAHDTLRDLHRGTPLWFTTSGWLVPAGVLAQFLLAGQALYGNTGFGVHAVLGTLLVLPVLALLLGPLLVSRLRGFGWWAGILAVLMLVQFVLAAGNAKPFLAYHPANGALVLATSLVLLVKIERRRVHAAR</sequence>
<proteinExistence type="predicted"/>
<reference evidence="2 3" key="1">
    <citation type="submission" date="2024-07" db="EMBL/GenBank/DDBJ databases">
        <title>Novosphingobium kalidii RD2P27.</title>
        <authorList>
            <person name="Sun J.-Q."/>
        </authorList>
    </citation>
    <scope>NUCLEOTIDE SEQUENCE [LARGE SCALE GENOMIC DNA]</scope>
    <source>
        <strain evidence="2 3">RD2P27</strain>
    </source>
</reference>
<feature type="transmembrane region" description="Helical" evidence="1">
    <location>
        <begin position="90"/>
        <end position="110"/>
    </location>
</feature>
<organism evidence="2 3">
    <name type="scientific">Novosphingobium kalidii</name>
    <dbReference type="NCBI Taxonomy" id="3230299"/>
    <lineage>
        <taxon>Bacteria</taxon>
        <taxon>Pseudomonadati</taxon>
        <taxon>Pseudomonadota</taxon>
        <taxon>Alphaproteobacteria</taxon>
        <taxon>Sphingomonadales</taxon>
        <taxon>Sphingomonadaceae</taxon>
        <taxon>Novosphingobium</taxon>
    </lineage>
</organism>
<evidence type="ECO:0000313" key="3">
    <source>
        <dbReference type="Proteomes" id="UP001548713"/>
    </source>
</evidence>
<keyword evidence="1" id="KW-0472">Membrane</keyword>
<feature type="transmembrane region" description="Helical" evidence="1">
    <location>
        <begin position="60"/>
        <end position="83"/>
    </location>
</feature>
<dbReference type="EMBL" id="JBEWLY010000014">
    <property type="protein sequence ID" value="MET1755755.1"/>
    <property type="molecule type" value="Genomic_DNA"/>
</dbReference>
<feature type="transmembrane region" description="Helical" evidence="1">
    <location>
        <begin position="116"/>
        <end position="137"/>
    </location>
</feature>